<evidence type="ECO:0000313" key="4">
    <source>
        <dbReference type="EMBL" id="KAL3618682.1"/>
    </source>
</evidence>
<dbReference type="GO" id="GO:0008270">
    <property type="term" value="F:zinc ion binding"/>
    <property type="evidence" value="ECO:0007669"/>
    <property type="project" value="UniProtKB-KW"/>
</dbReference>
<dbReference type="PANTHER" id="PTHR47035:SF4">
    <property type="entry name" value="OS02G0676500 PROTEIN"/>
    <property type="match status" value="1"/>
</dbReference>
<keyword evidence="1" id="KW-0479">Metal-binding</keyword>
<dbReference type="Gene3D" id="3.30.40.10">
    <property type="entry name" value="Zinc/RING finger domain, C3HC4 (zinc finger)"/>
    <property type="match status" value="1"/>
</dbReference>
<organism evidence="4 5">
    <name type="scientific">Castilleja foliolosa</name>
    <dbReference type="NCBI Taxonomy" id="1961234"/>
    <lineage>
        <taxon>Eukaryota</taxon>
        <taxon>Viridiplantae</taxon>
        <taxon>Streptophyta</taxon>
        <taxon>Embryophyta</taxon>
        <taxon>Tracheophyta</taxon>
        <taxon>Spermatophyta</taxon>
        <taxon>Magnoliopsida</taxon>
        <taxon>eudicotyledons</taxon>
        <taxon>Gunneridae</taxon>
        <taxon>Pentapetalae</taxon>
        <taxon>asterids</taxon>
        <taxon>lamiids</taxon>
        <taxon>Lamiales</taxon>
        <taxon>Orobanchaceae</taxon>
        <taxon>Pedicularideae</taxon>
        <taxon>Castillejinae</taxon>
        <taxon>Castilleja</taxon>
    </lineage>
</organism>
<sequence>MSGPNFNLITTVIGFVMSAAFIVFVCTRLICGRLRSTESPLMLEIESRVDHLQLPEHGINGLEPVVVDAIPKMEFNREAFSHTEDAQCSICLAEYQEKETLRTMPRCGHSFHLPCIDTWLAKQSTCPVCRLSVQDSVESKYVRSTDSVSDRLESGVSAEAALRRSS</sequence>
<dbReference type="EMBL" id="JAVIJP010000079">
    <property type="protein sequence ID" value="KAL3618682.1"/>
    <property type="molecule type" value="Genomic_DNA"/>
</dbReference>
<reference evidence="5" key="1">
    <citation type="journal article" date="2024" name="IScience">
        <title>Strigolactones Initiate the Formation of Haustorium-like Structures in Castilleja.</title>
        <authorList>
            <person name="Buerger M."/>
            <person name="Peterson D."/>
            <person name="Chory J."/>
        </authorList>
    </citation>
    <scope>NUCLEOTIDE SEQUENCE [LARGE SCALE GENOMIC DNA]</scope>
</reference>
<dbReference type="SMART" id="SM00184">
    <property type="entry name" value="RING"/>
    <property type="match status" value="1"/>
</dbReference>
<evidence type="ECO:0000256" key="2">
    <source>
        <dbReference type="SAM" id="Phobius"/>
    </source>
</evidence>
<keyword evidence="5" id="KW-1185">Reference proteome</keyword>
<dbReference type="AlphaFoldDB" id="A0ABD3BN30"/>
<feature type="domain" description="RING-type" evidence="3">
    <location>
        <begin position="88"/>
        <end position="130"/>
    </location>
</feature>
<dbReference type="PANTHER" id="PTHR47035">
    <property type="entry name" value="OS11G0150450 PROTEIN"/>
    <property type="match status" value="1"/>
</dbReference>
<comment type="caution">
    <text evidence="4">The sequence shown here is derived from an EMBL/GenBank/DDBJ whole genome shotgun (WGS) entry which is preliminary data.</text>
</comment>
<keyword evidence="1" id="KW-0863">Zinc-finger</keyword>
<dbReference type="CDD" id="cd16461">
    <property type="entry name" value="RING-H2_EL5-like"/>
    <property type="match status" value="1"/>
</dbReference>
<keyword evidence="2" id="KW-1133">Transmembrane helix</keyword>
<dbReference type="InterPro" id="IPR053070">
    <property type="entry name" value="RING-type_E3_ubiquitin-ligase"/>
</dbReference>
<dbReference type="PROSITE" id="PS50089">
    <property type="entry name" value="ZF_RING_2"/>
    <property type="match status" value="1"/>
</dbReference>
<feature type="transmembrane region" description="Helical" evidence="2">
    <location>
        <begin position="6"/>
        <end position="31"/>
    </location>
</feature>
<dbReference type="Pfam" id="PF13639">
    <property type="entry name" value="zf-RING_2"/>
    <property type="match status" value="1"/>
</dbReference>
<dbReference type="Proteomes" id="UP001632038">
    <property type="component" value="Unassembled WGS sequence"/>
</dbReference>
<accession>A0ABD3BN30</accession>
<evidence type="ECO:0000313" key="5">
    <source>
        <dbReference type="Proteomes" id="UP001632038"/>
    </source>
</evidence>
<dbReference type="SUPFAM" id="SSF57850">
    <property type="entry name" value="RING/U-box"/>
    <property type="match status" value="1"/>
</dbReference>
<evidence type="ECO:0000259" key="3">
    <source>
        <dbReference type="PROSITE" id="PS50089"/>
    </source>
</evidence>
<keyword evidence="1" id="KW-0862">Zinc</keyword>
<gene>
    <name evidence="4" type="ORF">CASFOL_037501</name>
</gene>
<keyword evidence="2" id="KW-0472">Membrane</keyword>
<name>A0ABD3BN30_9LAMI</name>
<protein>
    <recommendedName>
        <fullName evidence="3">RING-type domain-containing protein</fullName>
    </recommendedName>
</protein>
<keyword evidence="2" id="KW-0812">Transmembrane</keyword>
<dbReference type="InterPro" id="IPR001841">
    <property type="entry name" value="Znf_RING"/>
</dbReference>
<evidence type="ECO:0000256" key="1">
    <source>
        <dbReference type="PROSITE-ProRule" id="PRU00175"/>
    </source>
</evidence>
<proteinExistence type="predicted"/>
<dbReference type="InterPro" id="IPR013083">
    <property type="entry name" value="Znf_RING/FYVE/PHD"/>
</dbReference>